<keyword evidence="2" id="KW-1185">Reference proteome</keyword>
<name>A0A8H3VZ73_9PEZI</name>
<sequence>MDTMKTSANRSSRPYMNAARRFTAAKAKARFRLVVRSRICCS</sequence>
<evidence type="ECO:0000313" key="1">
    <source>
        <dbReference type="EMBL" id="KAF0317614.1"/>
    </source>
</evidence>
<accession>A0A8H3VZ73</accession>
<dbReference type="EMBL" id="WOWK01000126">
    <property type="protein sequence ID" value="KAF0317614.1"/>
    <property type="molecule type" value="Genomic_DNA"/>
</dbReference>
<comment type="caution">
    <text evidence="1">The sequence shown here is derived from an EMBL/GenBank/DDBJ whole genome shotgun (WGS) entry which is preliminary data.</text>
</comment>
<organism evidence="1 2">
    <name type="scientific">Colletotrichum asianum</name>
    <dbReference type="NCBI Taxonomy" id="702518"/>
    <lineage>
        <taxon>Eukaryota</taxon>
        <taxon>Fungi</taxon>
        <taxon>Dikarya</taxon>
        <taxon>Ascomycota</taxon>
        <taxon>Pezizomycotina</taxon>
        <taxon>Sordariomycetes</taxon>
        <taxon>Hypocreomycetidae</taxon>
        <taxon>Glomerellales</taxon>
        <taxon>Glomerellaceae</taxon>
        <taxon>Colletotrichum</taxon>
        <taxon>Colletotrichum gloeosporioides species complex</taxon>
    </lineage>
</organism>
<dbReference type="Proteomes" id="UP000434172">
    <property type="component" value="Unassembled WGS sequence"/>
</dbReference>
<protein>
    <submittedName>
        <fullName evidence="1">Uncharacterized protein</fullName>
    </submittedName>
</protein>
<reference evidence="1 2" key="1">
    <citation type="submission" date="2019-12" db="EMBL/GenBank/DDBJ databases">
        <title>A genome sequence resource for the geographically widespread anthracnose pathogen Colletotrichum asianum.</title>
        <authorList>
            <person name="Meng Y."/>
        </authorList>
    </citation>
    <scope>NUCLEOTIDE SEQUENCE [LARGE SCALE GENOMIC DNA]</scope>
    <source>
        <strain evidence="1 2">ICMP 18580</strain>
    </source>
</reference>
<evidence type="ECO:0000313" key="2">
    <source>
        <dbReference type="Proteomes" id="UP000434172"/>
    </source>
</evidence>
<dbReference type="AlphaFoldDB" id="A0A8H3VZ73"/>
<gene>
    <name evidence="1" type="ORF">GQ607_015133</name>
</gene>
<proteinExistence type="predicted"/>